<comment type="subcellular location">
    <subcellularLocation>
        <location evidence="1">Cell membrane</location>
        <topology evidence="1">Peripheral membrane protein</topology>
    </subcellularLocation>
</comment>
<dbReference type="Proteomes" id="UP001500166">
    <property type="component" value="Unassembled WGS sequence"/>
</dbReference>
<dbReference type="PANTHER" id="PTHR42771">
    <property type="entry name" value="IRON(3+)-HYDROXAMATE IMPORT ATP-BINDING PROTEIN FHUC"/>
    <property type="match status" value="1"/>
</dbReference>
<dbReference type="PANTHER" id="PTHR42771:SF3">
    <property type="entry name" value="PETROBACTIN IMPORT ATP-BINDING PROTEIN YCLP"/>
    <property type="match status" value="1"/>
</dbReference>
<dbReference type="InterPro" id="IPR003439">
    <property type="entry name" value="ABC_transporter-like_ATP-bd"/>
</dbReference>
<organism evidence="11 12">
    <name type="scientific">Kocuria atrinae</name>
    <dbReference type="NCBI Taxonomy" id="592377"/>
    <lineage>
        <taxon>Bacteria</taxon>
        <taxon>Bacillati</taxon>
        <taxon>Actinomycetota</taxon>
        <taxon>Actinomycetes</taxon>
        <taxon>Micrococcales</taxon>
        <taxon>Micrococcaceae</taxon>
        <taxon>Kocuria</taxon>
    </lineage>
</organism>
<dbReference type="InterPro" id="IPR003593">
    <property type="entry name" value="AAA+_ATPase"/>
</dbReference>
<evidence type="ECO:0000256" key="9">
    <source>
        <dbReference type="ARBA" id="ARBA00023136"/>
    </source>
</evidence>
<dbReference type="EMBL" id="BAAAQA010000003">
    <property type="protein sequence ID" value="GAA2110639.1"/>
    <property type="molecule type" value="Genomic_DNA"/>
</dbReference>
<keyword evidence="4" id="KW-0410">Iron transport</keyword>
<feature type="domain" description="ABC transporter" evidence="10">
    <location>
        <begin position="2"/>
        <end position="236"/>
    </location>
</feature>
<evidence type="ECO:0000256" key="2">
    <source>
        <dbReference type="ARBA" id="ARBA00022448"/>
    </source>
</evidence>
<evidence type="ECO:0000313" key="12">
    <source>
        <dbReference type="Proteomes" id="UP001500166"/>
    </source>
</evidence>
<dbReference type="SMART" id="SM00382">
    <property type="entry name" value="AAA"/>
    <property type="match status" value="1"/>
</dbReference>
<evidence type="ECO:0000256" key="1">
    <source>
        <dbReference type="ARBA" id="ARBA00004202"/>
    </source>
</evidence>
<dbReference type="InterPro" id="IPR051535">
    <property type="entry name" value="Siderophore_ABC-ATPase"/>
</dbReference>
<evidence type="ECO:0000256" key="3">
    <source>
        <dbReference type="ARBA" id="ARBA00022475"/>
    </source>
</evidence>
<evidence type="ECO:0000313" key="11">
    <source>
        <dbReference type="EMBL" id="GAA2110639.1"/>
    </source>
</evidence>
<evidence type="ECO:0000256" key="8">
    <source>
        <dbReference type="ARBA" id="ARBA00023065"/>
    </source>
</evidence>
<protein>
    <submittedName>
        <fullName evidence="11">ABC transporter ATP-binding protein</fullName>
    </submittedName>
</protein>
<evidence type="ECO:0000256" key="4">
    <source>
        <dbReference type="ARBA" id="ARBA00022496"/>
    </source>
</evidence>
<keyword evidence="6 11" id="KW-0067">ATP-binding</keyword>
<evidence type="ECO:0000259" key="10">
    <source>
        <dbReference type="PROSITE" id="PS50893"/>
    </source>
</evidence>
<dbReference type="PROSITE" id="PS00211">
    <property type="entry name" value="ABC_TRANSPORTER_1"/>
    <property type="match status" value="1"/>
</dbReference>
<keyword evidence="2" id="KW-0813">Transport</keyword>
<keyword evidence="9" id="KW-0472">Membrane</keyword>
<dbReference type="PROSITE" id="PS50893">
    <property type="entry name" value="ABC_TRANSPORTER_2"/>
    <property type="match status" value="1"/>
</dbReference>
<dbReference type="RefSeq" id="WP_259915347.1">
    <property type="nucleotide sequence ID" value="NZ_BAAAQA010000003.1"/>
</dbReference>
<proteinExistence type="predicted"/>
<comment type="caution">
    <text evidence="11">The sequence shown here is derived from an EMBL/GenBank/DDBJ whole genome shotgun (WGS) entry which is preliminary data.</text>
</comment>
<sequence>MIELSGLTKKYGETTVVDHVSAQIEPGGVVSIIGANGAGKSTALSMIARLVAMDEGSVFVDEHDVLNTPSDQLAKKLSILRQENTLTVRLTVRDLVGFGRFPHSKGRLRPEDTEHIDRALDYLNLNEFEDRYVDELSGGQRQRVFIAMVIAQDTDYVLLDEPLNNLDMKHSVEMMKLLRRMTHELGKTVILVIHDINFASCYSDRILAMKEGALVCQGTPGDIMQPDILRDIYDMDIRVEVINGHHVGMYYM</sequence>
<dbReference type="InterPro" id="IPR027417">
    <property type="entry name" value="P-loop_NTPase"/>
</dbReference>
<dbReference type="SUPFAM" id="SSF52540">
    <property type="entry name" value="P-loop containing nucleoside triphosphate hydrolases"/>
    <property type="match status" value="1"/>
</dbReference>
<name>A0ABP5J1W6_9MICC</name>
<gene>
    <name evidence="11" type="ORF">GCM10009824_05380</name>
</gene>
<keyword evidence="7" id="KW-0408">Iron</keyword>
<evidence type="ECO:0000256" key="6">
    <source>
        <dbReference type="ARBA" id="ARBA00022840"/>
    </source>
</evidence>
<keyword evidence="5" id="KW-0547">Nucleotide-binding</keyword>
<dbReference type="Gene3D" id="3.40.50.300">
    <property type="entry name" value="P-loop containing nucleotide triphosphate hydrolases"/>
    <property type="match status" value="1"/>
</dbReference>
<reference evidence="12" key="1">
    <citation type="journal article" date="2019" name="Int. J. Syst. Evol. Microbiol.">
        <title>The Global Catalogue of Microorganisms (GCM) 10K type strain sequencing project: providing services to taxonomists for standard genome sequencing and annotation.</title>
        <authorList>
            <consortium name="The Broad Institute Genomics Platform"/>
            <consortium name="The Broad Institute Genome Sequencing Center for Infectious Disease"/>
            <person name="Wu L."/>
            <person name="Ma J."/>
        </authorList>
    </citation>
    <scope>NUCLEOTIDE SEQUENCE [LARGE SCALE GENOMIC DNA]</scope>
    <source>
        <strain evidence="12">JCM 15914</strain>
    </source>
</reference>
<dbReference type="GO" id="GO:0005524">
    <property type="term" value="F:ATP binding"/>
    <property type="evidence" value="ECO:0007669"/>
    <property type="project" value="UniProtKB-KW"/>
</dbReference>
<evidence type="ECO:0000256" key="5">
    <source>
        <dbReference type="ARBA" id="ARBA00022741"/>
    </source>
</evidence>
<evidence type="ECO:0000256" key="7">
    <source>
        <dbReference type="ARBA" id="ARBA00023004"/>
    </source>
</evidence>
<accession>A0ABP5J1W6</accession>
<keyword evidence="8" id="KW-0406">Ion transport</keyword>
<keyword evidence="12" id="KW-1185">Reference proteome</keyword>
<dbReference type="CDD" id="cd03214">
    <property type="entry name" value="ABC_Iron-Siderophores_B12_Hemin"/>
    <property type="match status" value="1"/>
</dbReference>
<keyword evidence="3" id="KW-1003">Cell membrane</keyword>
<dbReference type="Pfam" id="PF00005">
    <property type="entry name" value="ABC_tran"/>
    <property type="match status" value="1"/>
</dbReference>
<dbReference type="InterPro" id="IPR017871">
    <property type="entry name" value="ABC_transporter-like_CS"/>
</dbReference>